<name>A0ABN1MNP1_9FLAO</name>
<reference evidence="1 2" key="1">
    <citation type="journal article" date="2019" name="Int. J. Syst. Evol. Microbiol.">
        <title>The Global Catalogue of Microorganisms (GCM) 10K type strain sequencing project: providing services to taxonomists for standard genome sequencing and annotation.</title>
        <authorList>
            <consortium name="The Broad Institute Genomics Platform"/>
            <consortium name="The Broad Institute Genome Sequencing Center for Infectious Disease"/>
            <person name="Wu L."/>
            <person name="Ma J."/>
        </authorList>
    </citation>
    <scope>NUCLEOTIDE SEQUENCE [LARGE SCALE GENOMIC DNA]</scope>
    <source>
        <strain evidence="1 2">JCM 16083</strain>
    </source>
</reference>
<dbReference type="RefSeq" id="WP_343785788.1">
    <property type="nucleotide sequence ID" value="NZ_BAAAFH010000007.1"/>
</dbReference>
<gene>
    <name evidence="1" type="ORF">GCM10009118_12750</name>
</gene>
<evidence type="ECO:0000313" key="2">
    <source>
        <dbReference type="Proteomes" id="UP001501126"/>
    </source>
</evidence>
<sequence length="126" mass="14096">MEKIILGTLSILLVAICSSCDPVIKVKKRVNNRSSYDIRFVMSDSTIVVVPSHSTIELGEEQDYANRLPDNYQCDNALSVGWFDYPLAIQGGDTTVITNTLTNWSFSKFEKRKGECVLIISDSDIE</sequence>
<evidence type="ECO:0008006" key="3">
    <source>
        <dbReference type="Google" id="ProtNLM"/>
    </source>
</evidence>
<dbReference type="Proteomes" id="UP001501126">
    <property type="component" value="Unassembled WGS sequence"/>
</dbReference>
<comment type="caution">
    <text evidence="1">The sequence shown here is derived from an EMBL/GenBank/DDBJ whole genome shotgun (WGS) entry which is preliminary data.</text>
</comment>
<proteinExistence type="predicted"/>
<protein>
    <recommendedName>
        <fullName evidence="3">Lipoprotein</fullName>
    </recommendedName>
</protein>
<evidence type="ECO:0000313" key="1">
    <source>
        <dbReference type="EMBL" id="GAA0874867.1"/>
    </source>
</evidence>
<dbReference type="EMBL" id="BAAAFH010000007">
    <property type="protein sequence ID" value="GAA0874867.1"/>
    <property type="molecule type" value="Genomic_DNA"/>
</dbReference>
<accession>A0ABN1MNP1</accession>
<keyword evidence="2" id="KW-1185">Reference proteome</keyword>
<organism evidence="1 2">
    <name type="scientific">Wandonia haliotis</name>
    <dbReference type="NCBI Taxonomy" id="574963"/>
    <lineage>
        <taxon>Bacteria</taxon>
        <taxon>Pseudomonadati</taxon>
        <taxon>Bacteroidota</taxon>
        <taxon>Flavobacteriia</taxon>
        <taxon>Flavobacteriales</taxon>
        <taxon>Crocinitomicaceae</taxon>
        <taxon>Wandonia</taxon>
    </lineage>
</organism>